<evidence type="ECO:0000313" key="2">
    <source>
        <dbReference type="EMBL" id="TNN44856.1"/>
    </source>
</evidence>
<proteinExistence type="predicted"/>
<evidence type="ECO:0000313" key="3">
    <source>
        <dbReference type="Proteomes" id="UP000314294"/>
    </source>
</evidence>
<name>A0A4Z2FUF9_9TELE</name>
<gene>
    <name evidence="2" type="ORF">EYF80_044945</name>
</gene>
<dbReference type="AlphaFoldDB" id="A0A4Z2FUF9"/>
<comment type="caution">
    <text evidence="2">The sequence shown here is derived from an EMBL/GenBank/DDBJ whole genome shotgun (WGS) entry which is preliminary data.</text>
</comment>
<evidence type="ECO:0000256" key="1">
    <source>
        <dbReference type="SAM" id="MobiDB-lite"/>
    </source>
</evidence>
<feature type="region of interest" description="Disordered" evidence="1">
    <location>
        <begin position="1"/>
        <end position="75"/>
    </location>
</feature>
<sequence length="75" mass="8283">MSAIFTVRPPGIGLRATEEEEKKKKKKKKKKRCDRRAARPQPGRHSFGSPGQLEGRSASCRGTTGPRSQPTCMNS</sequence>
<reference evidence="2 3" key="1">
    <citation type="submission" date="2019-03" db="EMBL/GenBank/DDBJ databases">
        <title>First draft genome of Liparis tanakae, snailfish: a comprehensive survey of snailfish specific genes.</title>
        <authorList>
            <person name="Kim W."/>
            <person name="Song I."/>
            <person name="Jeong J.-H."/>
            <person name="Kim D."/>
            <person name="Kim S."/>
            <person name="Ryu S."/>
            <person name="Song J.Y."/>
            <person name="Lee S.K."/>
        </authorList>
    </citation>
    <scope>NUCLEOTIDE SEQUENCE [LARGE SCALE GENOMIC DNA]</scope>
    <source>
        <tissue evidence="2">Muscle</tissue>
    </source>
</reference>
<feature type="compositionally biased region" description="Polar residues" evidence="1">
    <location>
        <begin position="60"/>
        <end position="75"/>
    </location>
</feature>
<organism evidence="2 3">
    <name type="scientific">Liparis tanakae</name>
    <name type="common">Tanaka's snailfish</name>
    <dbReference type="NCBI Taxonomy" id="230148"/>
    <lineage>
        <taxon>Eukaryota</taxon>
        <taxon>Metazoa</taxon>
        <taxon>Chordata</taxon>
        <taxon>Craniata</taxon>
        <taxon>Vertebrata</taxon>
        <taxon>Euteleostomi</taxon>
        <taxon>Actinopterygii</taxon>
        <taxon>Neopterygii</taxon>
        <taxon>Teleostei</taxon>
        <taxon>Neoteleostei</taxon>
        <taxon>Acanthomorphata</taxon>
        <taxon>Eupercaria</taxon>
        <taxon>Perciformes</taxon>
        <taxon>Cottioidei</taxon>
        <taxon>Cottales</taxon>
        <taxon>Liparidae</taxon>
        <taxon>Liparis</taxon>
    </lineage>
</organism>
<dbReference type="EMBL" id="SRLO01000880">
    <property type="protein sequence ID" value="TNN44856.1"/>
    <property type="molecule type" value="Genomic_DNA"/>
</dbReference>
<keyword evidence="3" id="KW-1185">Reference proteome</keyword>
<accession>A0A4Z2FUF9</accession>
<protein>
    <submittedName>
        <fullName evidence="2">Uncharacterized protein</fullName>
    </submittedName>
</protein>
<dbReference type="Proteomes" id="UP000314294">
    <property type="component" value="Unassembled WGS sequence"/>
</dbReference>
<feature type="compositionally biased region" description="Basic residues" evidence="1">
    <location>
        <begin position="23"/>
        <end position="34"/>
    </location>
</feature>